<dbReference type="GeneID" id="8104766"/>
<dbReference type="EMBL" id="EQ962657">
    <property type="protein sequence ID" value="EED14817.1"/>
    <property type="molecule type" value="Genomic_DNA"/>
</dbReference>
<dbReference type="Proteomes" id="UP000001745">
    <property type="component" value="Unassembled WGS sequence"/>
</dbReference>
<gene>
    <name evidence="1" type="ORF">TSTA_042890</name>
</gene>
<dbReference type="AlphaFoldDB" id="B8MK00"/>
<dbReference type="HOGENOM" id="CLU_028906_3_0_1"/>
<proteinExistence type="predicted"/>
<evidence type="ECO:0008006" key="3">
    <source>
        <dbReference type="Google" id="ProtNLM"/>
    </source>
</evidence>
<keyword evidence="2" id="KW-1185">Reference proteome</keyword>
<dbReference type="InterPro" id="IPR011009">
    <property type="entry name" value="Kinase-like_dom_sf"/>
</dbReference>
<dbReference type="InParanoid" id="B8MK00"/>
<evidence type="ECO:0000313" key="2">
    <source>
        <dbReference type="Proteomes" id="UP000001745"/>
    </source>
</evidence>
<organism evidence="1 2">
    <name type="scientific">Talaromyces stipitatus (strain ATCC 10500 / CBS 375.48 / QM 6759 / NRRL 1006)</name>
    <name type="common">Penicillium stipitatum</name>
    <dbReference type="NCBI Taxonomy" id="441959"/>
    <lineage>
        <taxon>Eukaryota</taxon>
        <taxon>Fungi</taxon>
        <taxon>Dikarya</taxon>
        <taxon>Ascomycota</taxon>
        <taxon>Pezizomycotina</taxon>
        <taxon>Eurotiomycetes</taxon>
        <taxon>Eurotiomycetidae</taxon>
        <taxon>Eurotiales</taxon>
        <taxon>Trichocomaceae</taxon>
        <taxon>Talaromyces</taxon>
        <taxon>Talaromyces sect. Talaromyces</taxon>
    </lineage>
</organism>
<dbReference type="STRING" id="441959.B8MK00"/>
<accession>B8MK00</accession>
<reference evidence="2" key="1">
    <citation type="journal article" date="2015" name="Genome Announc.">
        <title>Genome sequence of the AIDS-associated pathogen Penicillium marneffei (ATCC18224) and its near taxonomic relative Talaromyces stipitatus (ATCC10500).</title>
        <authorList>
            <person name="Nierman W.C."/>
            <person name="Fedorova-Abrams N.D."/>
            <person name="Andrianopoulos A."/>
        </authorList>
    </citation>
    <scope>NUCLEOTIDE SEQUENCE [LARGE SCALE GENOMIC DNA]</scope>
    <source>
        <strain evidence="2">ATCC 10500 / CBS 375.48 / QM 6759 / NRRL 1006</strain>
    </source>
</reference>
<dbReference type="eggNOG" id="ENOG502SKQE">
    <property type="taxonomic scope" value="Eukaryota"/>
</dbReference>
<protein>
    <recommendedName>
        <fullName evidence="3">Aminoglycoside phosphotransferase domain-containing protein</fullName>
    </recommendedName>
</protein>
<dbReference type="SUPFAM" id="SSF56112">
    <property type="entry name" value="Protein kinase-like (PK-like)"/>
    <property type="match status" value="1"/>
</dbReference>
<dbReference type="PhylomeDB" id="B8MK00"/>
<evidence type="ECO:0000313" key="1">
    <source>
        <dbReference type="EMBL" id="EED14817.1"/>
    </source>
</evidence>
<dbReference type="RefSeq" id="XP_002484770.1">
    <property type="nucleotide sequence ID" value="XM_002484725.1"/>
</dbReference>
<sequence length="358" mass="41217">MSLKIWRQNLFNEKVLREIGGFVIRHRGSPAEELFNPQKVSFNIMSRMKFLDGGSAMIRFPIPAVSMFPEEKAQQEMSVMRFIERHTSICVPYVLYYGMADRSPVGPGPFIIMEFIENDSDLVDALNTPGLQVDERCILDPNVPEDRLADCDRHIVIWQISYSSWPENPFNEIGSIKNQEDDDFDDEWVAAYRPLTLNMNELVQLGGLPLELLPQTFRTASAYLLALAEMRMPTYLYSAMMQSNHRKTADANISLDVCSGNWPEKIAYVLTIRVPSSFSVTIFDPQIPPSWLLLERPEYWKGVLGEWTGLYGRRLPFDRRFFGDGDLEDRLELLTSTERNTLDVFVKRKLAEKNARTL</sequence>
<dbReference type="OrthoDB" id="5412996at2759"/>
<name>B8MK00_TALSN</name>
<dbReference type="VEuPathDB" id="FungiDB:TSTA_042890"/>